<evidence type="ECO:0000256" key="3">
    <source>
        <dbReference type="ARBA" id="ARBA00022670"/>
    </source>
</evidence>
<keyword evidence="7 8" id="KW-0482">Metalloprotease</keyword>
<dbReference type="InterPro" id="IPR005072">
    <property type="entry name" value="Peptidase_M44"/>
</dbReference>
<name>A0A1B1MRH1_9POXV</name>
<reference evidence="9 10" key="1">
    <citation type="journal article" date="2016" name="J. Gen. Virol.">
        <title>Genomic characterization of a novel poxvirus from a flying fox: evidence for a new genus?</title>
        <authorList>
            <person name="O'Dea M.A."/>
            <person name="Tu S.L."/>
            <person name="Pang S."/>
            <person name="De Ridder T."/>
            <person name="Jackson B."/>
            <person name="Upton C."/>
        </authorList>
    </citation>
    <scope>NUCLEOTIDE SEQUENCE [LARGE SCALE GENOMIC DNA]</scope>
    <source>
        <strain evidence="9 10">Australia</strain>
    </source>
</reference>
<dbReference type="OrthoDB" id="1933at10239"/>
<keyword evidence="3 8" id="KW-0645">Protease</keyword>
<evidence type="ECO:0000256" key="2">
    <source>
        <dbReference type="ARBA" id="ARBA00007580"/>
    </source>
</evidence>
<evidence type="ECO:0000256" key="8">
    <source>
        <dbReference type="PIRNR" id="PIRNR015679"/>
    </source>
</evidence>
<keyword evidence="6 8" id="KW-0862">Zinc</keyword>
<evidence type="ECO:0000256" key="5">
    <source>
        <dbReference type="ARBA" id="ARBA00022801"/>
    </source>
</evidence>
<comment type="similarity">
    <text evidence="2 8">Belongs to the peptidase M44 family.</text>
</comment>
<dbReference type="EC" id="3.4.24.-" evidence="8"/>
<gene>
    <name evidence="9" type="ORF">PTPV-Aus-055</name>
</gene>
<comment type="cofactor">
    <cofactor evidence="1 8">
        <name>Zn(2+)</name>
        <dbReference type="ChEBI" id="CHEBI:29105"/>
    </cofactor>
</comment>
<dbReference type="GeneID" id="28340382"/>
<dbReference type="InterPro" id="IPR011249">
    <property type="entry name" value="Metalloenz_LuxS/M16"/>
</dbReference>
<dbReference type="RefSeq" id="YP_009268770.1">
    <property type="nucleotide sequence ID" value="NC_030656.1"/>
</dbReference>
<dbReference type="KEGG" id="vg:28340382"/>
<dbReference type="Proteomes" id="UP000203626">
    <property type="component" value="Segment"/>
</dbReference>
<sequence>MIVFSNGVKVFFQENMKKDIFVGISNFGFSQDIDNILGIAHLLEHVLISFDHTKFVANASTARSFMSFWCKSIRGSPMESVKELVSWFFNKGQLKNDFSSVNIKNYIRELENEYYFRNELFHCMDILTFINGGDLYNGGRISMLEKENEVKQLLSLRMKQLSGSSVVIFVKQINCKIVDLLKSTFGTLPDCPSYVSIPTLYEQKGKIAMIPSPFYTVMVEIENTLNNVLAILCLTEYYHLIDYETINKKLYLLISFVNEYDYESFLHGNSSLNFQIPGNVSFSHSDDFKMNMYLNFPWISHDIFDYWLETNDNKEKILKSLEENVHLSIVNRNIIVVYPSFSSSIFNVSDQQNHKLVVLDALPSTNTASKTNVISLMKKSMVNKVYVNYSDSELLSFVSFALTPKFRYGNINKTHDGISFKHTFSADDMNTILESDTFIKYSKSRPAITYQFVFLAFFVSGRSIDDILEHRESAFSMAKGNYNKIIFPKKVKYSVTAKSSFVCGILKGSNLSSVYITGLMWTMKRKGLIYSLDHTKLKEKNTYYVFAFSIYPEKAYNFLINQSHVSSYCIILANKDTVENFSSLNKNVYIVLN</sequence>
<dbReference type="GO" id="GO:0004222">
    <property type="term" value="F:metalloendopeptidase activity"/>
    <property type="evidence" value="ECO:0007669"/>
    <property type="project" value="UniProtKB-UniRule"/>
</dbReference>
<dbReference type="PIRSF" id="PIRSF015679">
    <property type="entry name" value="Peptidase_M44"/>
    <property type="match status" value="1"/>
</dbReference>
<dbReference type="GO" id="GO:0008270">
    <property type="term" value="F:zinc ion binding"/>
    <property type="evidence" value="ECO:0007669"/>
    <property type="project" value="UniProtKB-UniRule"/>
</dbReference>
<dbReference type="GO" id="GO:0006508">
    <property type="term" value="P:proteolysis"/>
    <property type="evidence" value="ECO:0007669"/>
    <property type="project" value="UniProtKB-KW"/>
</dbReference>
<protein>
    <recommendedName>
        <fullName evidence="8">Metalloendopeptidase</fullName>
        <ecNumber evidence="8">3.4.24.-</ecNumber>
    </recommendedName>
</protein>
<dbReference type="SUPFAM" id="SSF63411">
    <property type="entry name" value="LuxS/MPP-like metallohydrolase"/>
    <property type="match status" value="1"/>
</dbReference>
<dbReference type="EMBL" id="KU980965">
    <property type="protein sequence ID" value="ANS71139.1"/>
    <property type="molecule type" value="Genomic_DNA"/>
</dbReference>
<organism evidence="9 10">
    <name type="scientific">Pteropox virus</name>
    <dbReference type="NCBI Taxonomy" id="1873698"/>
    <lineage>
        <taxon>Viruses</taxon>
        <taxon>Varidnaviria</taxon>
        <taxon>Bamfordvirae</taxon>
        <taxon>Nucleocytoviricota</taxon>
        <taxon>Pokkesviricetes</taxon>
        <taxon>Chitovirales</taxon>
        <taxon>Poxviridae</taxon>
        <taxon>Chordopoxvirinae</taxon>
        <taxon>Pteropopoxvirus</taxon>
        <taxon>Pteropopoxvirus pteropox</taxon>
    </lineage>
</organism>
<keyword evidence="5 8" id="KW-0378">Hydrolase</keyword>
<proteinExistence type="inferred from homology"/>
<accession>A0A1B1MRH1</accession>
<evidence type="ECO:0000313" key="9">
    <source>
        <dbReference type="EMBL" id="ANS71139.1"/>
    </source>
</evidence>
<keyword evidence="10" id="KW-1185">Reference proteome</keyword>
<evidence type="ECO:0000256" key="6">
    <source>
        <dbReference type="ARBA" id="ARBA00022833"/>
    </source>
</evidence>
<evidence type="ECO:0000313" key="10">
    <source>
        <dbReference type="Proteomes" id="UP000203626"/>
    </source>
</evidence>
<dbReference type="GO" id="GO:0019058">
    <property type="term" value="P:viral life cycle"/>
    <property type="evidence" value="ECO:0007669"/>
    <property type="project" value="UniProtKB-UniRule"/>
</dbReference>
<evidence type="ECO:0000256" key="1">
    <source>
        <dbReference type="ARBA" id="ARBA00001947"/>
    </source>
</evidence>
<keyword evidence="4 8" id="KW-0479">Metal-binding</keyword>
<evidence type="ECO:0000256" key="4">
    <source>
        <dbReference type="ARBA" id="ARBA00022723"/>
    </source>
</evidence>
<dbReference type="Pfam" id="PF03410">
    <property type="entry name" value="Peptidase_M44"/>
    <property type="match status" value="1"/>
</dbReference>
<evidence type="ECO:0000256" key="7">
    <source>
        <dbReference type="ARBA" id="ARBA00023049"/>
    </source>
</evidence>